<accession>A0AAV4JBW5</accession>
<keyword evidence="2" id="KW-1185">Reference proteome</keyword>
<comment type="caution">
    <text evidence="1">The sequence shown here is derived from an EMBL/GenBank/DDBJ whole genome shotgun (WGS) entry which is preliminary data.</text>
</comment>
<evidence type="ECO:0000313" key="2">
    <source>
        <dbReference type="Proteomes" id="UP000762676"/>
    </source>
</evidence>
<reference evidence="1 2" key="1">
    <citation type="journal article" date="2021" name="Elife">
        <title>Chloroplast acquisition without the gene transfer in kleptoplastic sea slugs, Plakobranchus ocellatus.</title>
        <authorList>
            <person name="Maeda T."/>
            <person name="Takahashi S."/>
            <person name="Yoshida T."/>
            <person name="Shimamura S."/>
            <person name="Takaki Y."/>
            <person name="Nagai Y."/>
            <person name="Toyoda A."/>
            <person name="Suzuki Y."/>
            <person name="Arimoto A."/>
            <person name="Ishii H."/>
            <person name="Satoh N."/>
            <person name="Nishiyama T."/>
            <person name="Hasebe M."/>
            <person name="Maruyama T."/>
            <person name="Minagawa J."/>
            <person name="Obokata J."/>
            <person name="Shigenobu S."/>
        </authorList>
    </citation>
    <scope>NUCLEOTIDE SEQUENCE [LARGE SCALE GENOMIC DNA]</scope>
</reference>
<proteinExistence type="predicted"/>
<dbReference type="EMBL" id="BMAT01003021">
    <property type="protein sequence ID" value="GFS18866.1"/>
    <property type="molecule type" value="Genomic_DNA"/>
</dbReference>
<evidence type="ECO:0000313" key="1">
    <source>
        <dbReference type="EMBL" id="GFS18866.1"/>
    </source>
</evidence>
<dbReference type="Proteomes" id="UP000762676">
    <property type="component" value="Unassembled WGS sequence"/>
</dbReference>
<gene>
    <name evidence="1" type="ORF">ElyMa_001533000</name>
</gene>
<sequence>MATANVKISEMLKAFNGEGGVGAWIRNVELVARLTKVTDLASFLPLYLEGNALAVYLEMGDKEKSDATVIKQKLIEAFTDSRFVAFSKLRSCKWTGKPVDVFANEIRRMARESGLTGDGLEKVVKLTFDTGFPDHISLGLNRYRALSS</sequence>
<name>A0AAV4JBW5_9GAST</name>
<dbReference type="AlphaFoldDB" id="A0AAV4JBW5"/>
<protein>
    <submittedName>
        <fullName evidence="1">Zf-CCHC domain containing protein</fullName>
    </submittedName>
</protein>
<organism evidence="1 2">
    <name type="scientific">Elysia marginata</name>
    <dbReference type="NCBI Taxonomy" id="1093978"/>
    <lineage>
        <taxon>Eukaryota</taxon>
        <taxon>Metazoa</taxon>
        <taxon>Spiralia</taxon>
        <taxon>Lophotrochozoa</taxon>
        <taxon>Mollusca</taxon>
        <taxon>Gastropoda</taxon>
        <taxon>Heterobranchia</taxon>
        <taxon>Euthyneura</taxon>
        <taxon>Panpulmonata</taxon>
        <taxon>Sacoglossa</taxon>
        <taxon>Placobranchoidea</taxon>
        <taxon>Plakobranchidae</taxon>
        <taxon>Elysia</taxon>
    </lineage>
</organism>